<dbReference type="EMBL" id="JBFXLQ010000084">
    <property type="protein sequence ID" value="KAL2860792.1"/>
    <property type="molecule type" value="Genomic_DNA"/>
</dbReference>
<evidence type="ECO:0000313" key="1">
    <source>
        <dbReference type="EMBL" id="KAL2860792.1"/>
    </source>
</evidence>
<dbReference type="Proteomes" id="UP001610432">
    <property type="component" value="Unassembled WGS sequence"/>
</dbReference>
<evidence type="ECO:0008006" key="3">
    <source>
        <dbReference type="Google" id="ProtNLM"/>
    </source>
</evidence>
<proteinExistence type="predicted"/>
<keyword evidence="2" id="KW-1185">Reference proteome</keyword>
<gene>
    <name evidence="1" type="ORF">BJX67DRAFT_367936</name>
</gene>
<organism evidence="1 2">
    <name type="scientific">Aspergillus lucknowensis</name>
    <dbReference type="NCBI Taxonomy" id="176173"/>
    <lineage>
        <taxon>Eukaryota</taxon>
        <taxon>Fungi</taxon>
        <taxon>Dikarya</taxon>
        <taxon>Ascomycota</taxon>
        <taxon>Pezizomycotina</taxon>
        <taxon>Eurotiomycetes</taxon>
        <taxon>Eurotiomycetidae</taxon>
        <taxon>Eurotiales</taxon>
        <taxon>Aspergillaceae</taxon>
        <taxon>Aspergillus</taxon>
        <taxon>Aspergillus subgen. Nidulantes</taxon>
    </lineage>
</organism>
<reference evidence="1 2" key="1">
    <citation type="submission" date="2024-07" db="EMBL/GenBank/DDBJ databases">
        <title>Section-level genome sequencing and comparative genomics of Aspergillus sections Usti and Cavernicolus.</title>
        <authorList>
            <consortium name="Lawrence Berkeley National Laboratory"/>
            <person name="Nybo J.L."/>
            <person name="Vesth T.C."/>
            <person name="Theobald S."/>
            <person name="Frisvad J.C."/>
            <person name="Larsen T.O."/>
            <person name="Kjaerboelling I."/>
            <person name="Rothschild-Mancinelli K."/>
            <person name="Lyhne E.K."/>
            <person name="Kogle M.E."/>
            <person name="Barry K."/>
            <person name="Clum A."/>
            <person name="Na H."/>
            <person name="Ledsgaard L."/>
            <person name="Lin J."/>
            <person name="Lipzen A."/>
            <person name="Kuo A."/>
            <person name="Riley R."/>
            <person name="Mondo S."/>
            <person name="Labutti K."/>
            <person name="Haridas S."/>
            <person name="Pangalinan J."/>
            <person name="Salamov A.A."/>
            <person name="Simmons B.A."/>
            <person name="Magnuson J.K."/>
            <person name="Chen J."/>
            <person name="Drula E."/>
            <person name="Henrissat B."/>
            <person name="Wiebenga A."/>
            <person name="Lubbers R.J."/>
            <person name="Gomes A.C."/>
            <person name="Macurrencykelacurrency M.R."/>
            <person name="Stajich J."/>
            <person name="Grigoriev I.V."/>
            <person name="Mortensen U.H."/>
            <person name="De Vries R.P."/>
            <person name="Baker S.E."/>
            <person name="Andersen M.R."/>
        </authorList>
    </citation>
    <scope>NUCLEOTIDE SEQUENCE [LARGE SCALE GENOMIC DNA]</scope>
    <source>
        <strain evidence="1 2">CBS 449.75</strain>
    </source>
</reference>
<name>A0ABR4L8U4_9EURO</name>
<evidence type="ECO:0000313" key="2">
    <source>
        <dbReference type="Proteomes" id="UP001610432"/>
    </source>
</evidence>
<protein>
    <recommendedName>
        <fullName evidence="3">Secreted protein</fullName>
    </recommendedName>
</protein>
<dbReference type="GeneID" id="98145657"/>
<sequence length="75" mass="9114">MFALLTRVLWLRFLPSIDQLPVSHLGLLHTRRESWAKVRTWREGMDRLYFLQIQLQLIYFISPLWRLRSLEVDSS</sequence>
<dbReference type="RefSeq" id="XP_070880686.1">
    <property type="nucleotide sequence ID" value="XM_071030585.1"/>
</dbReference>
<accession>A0ABR4L8U4</accession>
<comment type="caution">
    <text evidence="1">The sequence shown here is derived from an EMBL/GenBank/DDBJ whole genome shotgun (WGS) entry which is preliminary data.</text>
</comment>